<feature type="domain" description="FecR protein" evidence="3">
    <location>
        <begin position="118"/>
        <end position="208"/>
    </location>
</feature>
<feature type="region of interest" description="Disordered" evidence="1">
    <location>
        <begin position="30"/>
        <end position="52"/>
    </location>
</feature>
<evidence type="ECO:0000313" key="5">
    <source>
        <dbReference type="Proteomes" id="UP000515977"/>
    </source>
</evidence>
<dbReference type="Proteomes" id="UP000515977">
    <property type="component" value="Chromosome"/>
</dbReference>
<name>A0A7G9QR04_9GAMM</name>
<dbReference type="GO" id="GO:0016989">
    <property type="term" value="F:sigma factor antagonist activity"/>
    <property type="evidence" value="ECO:0007669"/>
    <property type="project" value="TreeGrafter"/>
</dbReference>
<keyword evidence="2" id="KW-0812">Transmembrane</keyword>
<dbReference type="RefSeq" id="WP_187569546.1">
    <property type="nucleotide sequence ID" value="NZ_CP060711.1"/>
</dbReference>
<reference evidence="4 5" key="1">
    <citation type="submission" date="2020-08" db="EMBL/GenBank/DDBJ databases">
        <title>Genome sequence of Thermomonas brevis KACC 16975T.</title>
        <authorList>
            <person name="Hyun D.-W."/>
            <person name="Bae J.-W."/>
        </authorList>
    </citation>
    <scope>NUCLEOTIDE SEQUENCE [LARGE SCALE GENOMIC DNA]</scope>
    <source>
        <strain evidence="4 5">KACC 16975</strain>
    </source>
</reference>
<evidence type="ECO:0000313" key="4">
    <source>
        <dbReference type="EMBL" id="QNN45779.1"/>
    </source>
</evidence>
<dbReference type="InterPro" id="IPR006860">
    <property type="entry name" value="FecR"/>
</dbReference>
<dbReference type="PANTHER" id="PTHR30273">
    <property type="entry name" value="PERIPLASMIC SIGNAL SENSOR AND SIGMA FACTOR ACTIVATOR FECR-RELATED"/>
    <property type="match status" value="1"/>
</dbReference>
<protein>
    <recommendedName>
        <fullName evidence="3">FecR protein domain-containing protein</fullName>
    </recommendedName>
</protein>
<gene>
    <name evidence="4" type="ORF">H9L17_11305</name>
</gene>
<dbReference type="AlphaFoldDB" id="A0A7G9QR04"/>
<keyword evidence="5" id="KW-1185">Reference proteome</keyword>
<dbReference type="PANTHER" id="PTHR30273:SF2">
    <property type="entry name" value="PROTEIN FECR"/>
    <property type="match status" value="1"/>
</dbReference>
<keyword evidence="2" id="KW-0472">Membrane</keyword>
<dbReference type="KEGG" id="tbv:H9L17_11305"/>
<dbReference type="Gene3D" id="2.60.120.1440">
    <property type="match status" value="1"/>
</dbReference>
<dbReference type="InterPro" id="IPR012373">
    <property type="entry name" value="Ferrdict_sens_TM"/>
</dbReference>
<proteinExistence type="predicted"/>
<accession>A0A7G9QR04</accession>
<dbReference type="Pfam" id="PF04773">
    <property type="entry name" value="FecR"/>
    <property type="match status" value="1"/>
</dbReference>
<sequence>MNPHDDYLWSKAGQGEDDIRRLERLLAPYAHPRGQRPEVAPAMPASMPTPHRRRPRRLRIAWGLAATLAACALAAALLLQHRLAWPEHRGWDVAATRGQVRVAGAPLRAGERLPAGGEIATGDDGSARLRIARIGELRLDAGSRLRLEQTGSGRHRVRLLQGRLWARVWAPPGYFGVRLPRTEALDMGCEFTLESDATGAGALTVRSGWVLVGNGGGEVLVPQGATVRLRADGAAGTPYDLGASAGFVAALAELDAQRGALPADDEGVGRLLAQARPQDAISLLSLLQRQPSLAGGPLYDRLRAFLANAPAPSREAVLRGAPGALDPWWNALPYPRAKRWWLQWPDALPAGADAAAVDARVGKGA</sequence>
<evidence type="ECO:0000259" key="3">
    <source>
        <dbReference type="Pfam" id="PF04773"/>
    </source>
</evidence>
<organism evidence="4 5">
    <name type="scientific">Thermomonas brevis</name>
    <dbReference type="NCBI Taxonomy" id="215691"/>
    <lineage>
        <taxon>Bacteria</taxon>
        <taxon>Pseudomonadati</taxon>
        <taxon>Pseudomonadota</taxon>
        <taxon>Gammaproteobacteria</taxon>
        <taxon>Lysobacterales</taxon>
        <taxon>Lysobacteraceae</taxon>
        <taxon>Thermomonas</taxon>
    </lineage>
</organism>
<evidence type="ECO:0000256" key="1">
    <source>
        <dbReference type="SAM" id="MobiDB-lite"/>
    </source>
</evidence>
<keyword evidence="2" id="KW-1133">Transmembrane helix</keyword>
<evidence type="ECO:0000256" key="2">
    <source>
        <dbReference type="SAM" id="Phobius"/>
    </source>
</evidence>
<dbReference type="EMBL" id="CP060711">
    <property type="protein sequence ID" value="QNN45779.1"/>
    <property type="molecule type" value="Genomic_DNA"/>
</dbReference>
<feature type="transmembrane region" description="Helical" evidence="2">
    <location>
        <begin position="60"/>
        <end position="79"/>
    </location>
</feature>